<organism evidence="12 13">
    <name type="scientific">Paragonimus skrjabini miyazakii</name>
    <dbReference type="NCBI Taxonomy" id="59628"/>
    <lineage>
        <taxon>Eukaryota</taxon>
        <taxon>Metazoa</taxon>
        <taxon>Spiralia</taxon>
        <taxon>Lophotrochozoa</taxon>
        <taxon>Platyhelminthes</taxon>
        <taxon>Trematoda</taxon>
        <taxon>Digenea</taxon>
        <taxon>Plagiorchiida</taxon>
        <taxon>Troglotremata</taxon>
        <taxon>Troglotrematidae</taxon>
        <taxon>Paragonimus</taxon>
    </lineage>
</organism>
<dbReference type="InterPro" id="IPR036291">
    <property type="entry name" value="NAD(P)-bd_dom_sf"/>
</dbReference>
<dbReference type="EMBL" id="JTDE01004186">
    <property type="protein sequence ID" value="KAF7255217.1"/>
    <property type="molecule type" value="Genomic_DNA"/>
</dbReference>
<dbReference type="EC" id="1.1.1.8" evidence="9"/>
<evidence type="ECO:0000259" key="11">
    <source>
        <dbReference type="Pfam" id="PF07479"/>
    </source>
</evidence>
<dbReference type="SUPFAM" id="SSF51735">
    <property type="entry name" value="NAD(P)-binding Rossmann-fold domains"/>
    <property type="match status" value="1"/>
</dbReference>
<keyword evidence="13" id="KW-1185">Reference proteome</keyword>
<evidence type="ECO:0000256" key="9">
    <source>
        <dbReference type="RuleBase" id="RU361243"/>
    </source>
</evidence>
<feature type="domain" description="Glycerol-3-phosphate dehydrogenase NAD-dependent N-terminal" evidence="10">
    <location>
        <begin position="6"/>
        <end position="171"/>
    </location>
</feature>
<feature type="binding site" evidence="6">
    <location>
        <begin position="271"/>
        <end position="272"/>
    </location>
    <ligand>
        <name>substrate</name>
    </ligand>
</feature>
<dbReference type="InterPro" id="IPR017751">
    <property type="entry name" value="G3P_DH_NAD-dep_euk"/>
</dbReference>
<protein>
    <recommendedName>
        <fullName evidence="9">Glycerol-3-phosphate dehydrogenase [NAD(+)]</fullName>
        <ecNumber evidence="9">1.1.1.8</ecNumber>
    </recommendedName>
</protein>
<dbReference type="InterPro" id="IPR006168">
    <property type="entry name" value="G3P_DH_NAD-dep"/>
</dbReference>
<feature type="binding site" evidence="7">
    <location>
        <begin position="10"/>
        <end position="15"/>
    </location>
    <ligand>
        <name>NAD(+)</name>
        <dbReference type="ChEBI" id="CHEBI:57540"/>
    </ligand>
</feature>
<evidence type="ECO:0000256" key="3">
    <source>
        <dbReference type="ARBA" id="ARBA00023027"/>
    </source>
</evidence>
<evidence type="ECO:0000256" key="6">
    <source>
        <dbReference type="PIRSR" id="PIRSR000114-2"/>
    </source>
</evidence>
<feature type="binding site" evidence="7">
    <location>
        <position position="97"/>
    </location>
    <ligand>
        <name>NAD(+)</name>
        <dbReference type="ChEBI" id="CHEBI:57540"/>
    </ligand>
</feature>
<dbReference type="PIRSF" id="PIRSF000114">
    <property type="entry name" value="Glycerol-3-P_dh"/>
    <property type="match status" value="1"/>
</dbReference>
<comment type="similarity">
    <text evidence="1 8">Belongs to the NAD-dependent glycerol-3-phosphate dehydrogenase family.</text>
</comment>
<dbReference type="InterPro" id="IPR006109">
    <property type="entry name" value="G3P_DH_NAD-dep_C"/>
</dbReference>
<dbReference type="GO" id="GO:0042803">
    <property type="term" value="F:protein homodimerization activity"/>
    <property type="evidence" value="ECO:0007669"/>
    <property type="project" value="InterPro"/>
</dbReference>
<reference evidence="12" key="1">
    <citation type="submission" date="2019-07" db="EMBL/GenBank/DDBJ databases">
        <title>Annotation for the trematode Paragonimus miyazaki's.</title>
        <authorList>
            <person name="Choi Y.-J."/>
        </authorList>
    </citation>
    <scope>NUCLEOTIDE SEQUENCE</scope>
    <source>
        <strain evidence="12">Japan</strain>
    </source>
</reference>
<dbReference type="InterPro" id="IPR008927">
    <property type="entry name" value="6-PGluconate_DH-like_C_sf"/>
</dbReference>
<evidence type="ECO:0000256" key="5">
    <source>
        <dbReference type="PIRSR" id="PIRSR000114-1"/>
    </source>
</evidence>
<dbReference type="PANTHER" id="PTHR11728">
    <property type="entry name" value="GLYCEROL-3-PHOSPHATE DEHYDROGENASE"/>
    <property type="match status" value="1"/>
</dbReference>
<dbReference type="SUPFAM" id="SSF48179">
    <property type="entry name" value="6-phosphogluconate dehydrogenase C-terminal domain-like"/>
    <property type="match status" value="1"/>
</dbReference>
<evidence type="ECO:0000256" key="2">
    <source>
        <dbReference type="ARBA" id="ARBA00023002"/>
    </source>
</evidence>
<feature type="domain" description="Glycerol-3-phosphate dehydrogenase NAD-dependent C-terminal" evidence="11">
    <location>
        <begin position="194"/>
        <end position="340"/>
    </location>
</feature>
<evidence type="ECO:0000313" key="12">
    <source>
        <dbReference type="EMBL" id="KAF7255217.1"/>
    </source>
</evidence>
<evidence type="ECO:0000256" key="8">
    <source>
        <dbReference type="RuleBase" id="RU000437"/>
    </source>
</evidence>
<feature type="binding site" evidence="7">
    <location>
        <position position="41"/>
    </location>
    <ligand>
        <name>NAD(+)</name>
        <dbReference type="ChEBI" id="CHEBI:57540"/>
    </ligand>
</feature>
<comment type="caution">
    <text evidence="12">The sequence shown here is derived from an EMBL/GenBank/DDBJ whole genome shotgun (WGS) entry which is preliminary data.</text>
</comment>
<dbReference type="Pfam" id="PF07479">
    <property type="entry name" value="NAD_Gly3P_dh_C"/>
    <property type="match status" value="1"/>
</dbReference>
<dbReference type="Pfam" id="PF01210">
    <property type="entry name" value="NAD_Gly3P_dh_N"/>
    <property type="match status" value="1"/>
</dbReference>
<comment type="catalytic activity">
    <reaction evidence="4 9">
        <text>sn-glycerol 3-phosphate + NAD(+) = dihydroxyacetone phosphate + NADH + H(+)</text>
        <dbReference type="Rhea" id="RHEA:11092"/>
        <dbReference type="ChEBI" id="CHEBI:15378"/>
        <dbReference type="ChEBI" id="CHEBI:57540"/>
        <dbReference type="ChEBI" id="CHEBI:57597"/>
        <dbReference type="ChEBI" id="CHEBI:57642"/>
        <dbReference type="ChEBI" id="CHEBI:57945"/>
        <dbReference type="EC" id="1.1.1.8"/>
    </reaction>
</comment>
<keyword evidence="2 8" id="KW-0560">Oxidoreductase</keyword>
<dbReference type="Gene3D" id="3.40.50.720">
    <property type="entry name" value="NAD(P)-binding Rossmann-like Domain"/>
    <property type="match status" value="1"/>
</dbReference>
<dbReference type="PANTHER" id="PTHR11728:SF8">
    <property type="entry name" value="GLYCEROL-3-PHOSPHATE DEHYDROGENASE [NAD(+)]-RELATED"/>
    <property type="match status" value="1"/>
</dbReference>
<dbReference type="AlphaFoldDB" id="A0A8S9YWB8"/>
<dbReference type="Gene3D" id="1.10.1040.10">
    <property type="entry name" value="N-(1-d-carboxylethyl)-l-norvaline Dehydrogenase, domain 2"/>
    <property type="match status" value="1"/>
</dbReference>
<dbReference type="NCBIfam" id="TIGR03376">
    <property type="entry name" value="glycerol3P_DH"/>
    <property type="match status" value="1"/>
</dbReference>
<dbReference type="GO" id="GO:0051287">
    <property type="term" value="F:NAD binding"/>
    <property type="evidence" value="ECO:0007669"/>
    <property type="project" value="UniProtKB-UniRule"/>
</dbReference>
<dbReference type="GO" id="GO:0141152">
    <property type="term" value="F:glycerol-3-phosphate dehydrogenase (NAD+) activity"/>
    <property type="evidence" value="ECO:0007669"/>
    <property type="project" value="UniProtKB-UniRule"/>
</dbReference>
<dbReference type="OrthoDB" id="10263760at2759"/>
<name>A0A8S9YWB8_9TREM</name>
<dbReference type="InterPro" id="IPR013328">
    <property type="entry name" value="6PGD_dom2"/>
</dbReference>
<gene>
    <name evidence="12" type="ORF">EG68_07369</name>
</gene>
<proteinExistence type="inferred from homology"/>
<feature type="active site" description="Proton acceptor" evidence="5">
    <location>
        <position position="205"/>
    </location>
</feature>
<evidence type="ECO:0000256" key="1">
    <source>
        <dbReference type="ARBA" id="ARBA00011009"/>
    </source>
</evidence>
<sequence>MALRRVSVIGSGNWGSTIAKIVGYNVSELSGFHNEVLMWVFEEEIDGQKLTSIINEKHENVRYLRGVKLPCNVVATPDVAHAAKDADVLIIVLPHQFLRRTCAQLKPVVKKGAYAVSLMKGLAMSGENGIRLLTDMIREELSIPCAVMMGANLASEVSQEYFCEATIGASDGKIGTELKSLFQTKYFRISIIRDEVGAELCGALKNIVAVGSGIIEGLGFKDNTKAAVIRLGFMEMRAFIFQFFGDRDPQEGTFLESCGVADLITTCYGGRNKRMGYALATSNQTLEELERGLDGQSAQGPLTAAEVHAMLKQRNLLDKYPLFTAVHKICARELPPSEFLSCLCNHPEHM</sequence>
<feature type="binding site" evidence="7">
    <location>
        <position position="299"/>
    </location>
    <ligand>
        <name>NAD(+)</name>
        <dbReference type="ChEBI" id="CHEBI:57540"/>
    </ligand>
</feature>
<dbReference type="GO" id="GO:0005975">
    <property type="term" value="P:carbohydrate metabolic process"/>
    <property type="evidence" value="ECO:0007669"/>
    <property type="project" value="InterPro"/>
</dbReference>
<evidence type="ECO:0000256" key="7">
    <source>
        <dbReference type="PIRSR" id="PIRSR000114-3"/>
    </source>
</evidence>
<dbReference type="PRINTS" id="PR00077">
    <property type="entry name" value="GPDHDRGNASE"/>
</dbReference>
<dbReference type="InterPro" id="IPR011128">
    <property type="entry name" value="G3P_DH_NAD-dep_N"/>
</dbReference>
<dbReference type="FunFam" id="1.10.1040.10:FF:000004">
    <property type="entry name" value="Glycerol-3-phosphate dehydrogenase [NAD(+)]"/>
    <property type="match status" value="1"/>
</dbReference>
<evidence type="ECO:0000256" key="4">
    <source>
        <dbReference type="ARBA" id="ARBA00048683"/>
    </source>
</evidence>
<feature type="binding site" evidence="7">
    <location>
        <position position="154"/>
    </location>
    <ligand>
        <name>NAD(+)</name>
        <dbReference type="ChEBI" id="CHEBI:57540"/>
    </ligand>
</feature>
<accession>A0A8S9YWB8</accession>
<keyword evidence="3 7" id="KW-0520">NAD</keyword>
<evidence type="ECO:0000313" key="13">
    <source>
        <dbReference type="Proteomes" id="UP000822476"/>
    </source>
</evidence>
<dbReference type="GO" id="GO:0046168">
    <property type="term" value="P:glycerol-3-phosphate catabolic process"/>
    <property type="evidence" value="ECO:0007669"/>
    <property type="project" value="UniProtKB-UniRule"/>
</dbReference>
<dbReference type="GO" id="GO:0005829">
    <property type="term" value="C:cytosol"/>
    <property type="evidence" value="ECO:0007669"/>
    <property type="project" value="TreeGrafter"/>
</dbReference>
<feature type="binding site" evidence="6">
    <location>
        <position position="120"/>
    </location>
    <ligand>
        <name>substrate</name>
    </ligand>
</feature>
<dbReference type="Proteomes" id="UP000822476">
    <property type="component" value="Unassembled WGS sequence"/>
</dbReference>
<evidence type="ECO:0000259" key="10">
    <source>
        <dbReference type="Pfam" id="PF01210"/>
    </source>
</evidence>
<dbReference type="FunFam" id="3.40.50.720:FF:000365">
    <property type="entry name" value="Glycerol-3-phosphate dehydrogenase [NAD(+)]"/>
    <property type="match status" value="1"/>
</dbReference>
<feature type="binding site" evidence="7">
    <location>
        <position position="271"/>
    </location>
    <ligand>
        <name>NAD(+)</name>
        <dbReference type="ChEBI" id="CHEBI:57540"/>
    </ligand>
</feature>